<feature type="non-terminal residue" evidence="1">
    <location>
        <position position="1"/>
    </location>
</feature>
<dbReference type="AlphaFoldDB" id="A0AAD3HIZ0"/>
<dbReference type="PANTHER" id="PTHR16557">
    <property type="entry name" value="ALKYLATED DNA REPAIR PROTEIN ALKB-RELATED"/>
    <property type="match status" value="1"/>
</dbReference>
<keyword evidence="2" id="KW-1185">Reference proteome</keyword>
<dbReference type="GO" id="GO:0035515">
    <property type="term" value="F:oxidative RNA demethylase activity"/>
    <property type="evidence" value="ECO:0007669"/>
    <property type="project" value="TreeGrafter"/>
</dbReference>
<reference evidence="1 2" key="1">
    <citation type="journal article" date="2021" name="Sci. Rep.">
        <title>Genome sequencing of the multicellular alga Astrephomene provides insights into convergent evolution of germ-soma differentiation.</title>
        <authorList>
            <person name="Yamashita S."/>
            <person name="Yamamoto K."/>
            <person name="Matsuzaki R."/>
            <person name="Suzuki S."/>
            <person name="Yamaguchi H."/>
            <person name="Hirooka S."/>
            <person name="Minakuchi Y."/>
            <person name="Miyagishima S."/>
            <person name="Kawachi M."/>
            <person name="Toyoda A."/>
            <person name="Nozaki H."/>
        </authorList>
    </citation>
    <scope>NUCLEOTIDE SEQUENCE [LARGE SCALE GENOMIC DNA]</scope>
    <source>
        <strain evidence="1 2">NIES-4017</strain>
    </source>
</reference>
<name>A0AAD3HIZ0_9CHLO</name>
<proteinExistence type="predicted"/>
<dbReference type="PANTHER" id="PTHR16557:SF11">
    <property type="entry name" value="ALPHA-KETOGLUTARATE-DEPENDENT DIOXYGENASE ALKB"/>
    <property type="match status" value="1"/>
</dbReference>
<protein>
    <submittedName>
        <fullName evidence="1">Uncharacterized protein</fullName>
    </submittedName>
</protein>
<evidence type="ECO:0000313" key="1">
    <source>
        <dbReference type="EMBL" id="GFR42306.1"/>
    </source>
</evidence>
<evidence type="ECO:0000313" key="2">
    <source>
        <dbReference type="Proteomes" id="UP001054857"/>
    </source>
</evidence>
<dbReference type="EMBL" id="BMAR01000003">
    <property type="protein sequence ID" value="GFR42306.1"/>
    <property type="molecule type" value="Genomic_DNA"/>
</dbReference>
<sequence length="151" mass="16949">MDYTKEVDAEDGVHARTAFRDAEKKYQLHRERKMKMKGGKLRPGKMITRPTDMSDVLDIQSTSDVAMRVGLTRHDVQGYEGPVYTFAAHPGLVFLPGALSSTQQQQLTAASLVDFPNPPARTNHELQYGPLPGLWRAAQAGLKLNWDRRDD</sequence>
<dbReference type="GO" id="GO:0035513">
    <property type="term" value="P:oxidative RNA demethylation"/>
    <property type="evidence" value="ECO:0007669"/>
    <property type="project" value="TreeGrafter"/>
</dbReference>
<dbReference type="Proteomes" id="UP001054857">
    <property type="component" value="Unassembled WGS sequence"/>
</dbReference>
<comment type="caution">
    <text evidence="1">The sequence shown here is derived from an EMBL/GenBank/DDBJ whole genome shotgun (WGS) entry which is preliminary data.</text>
</comment>
<dbReference type="GO" id="GO:0035516">
    <property type="term" value="F:broad specificity oxidative DNA demethylase activity"/>
    <property type="evidence" value="ECO:0007669"/>
    <property type="project" value="TreeGrafter"/>
</dbReference>
<gene>
    <name evidence="1" type="ORF">Agub_g3206</name>
</gene>
<dbReference type="GO" id="GO:0005737">
    <property type="term" value="C:cytoplasm"/>
    <property type="evidence" value="ECO:0007669"/>
    <property type="project" value="TreeGrafter"/>
</dbReference>
<accession>A0AAD3HIZ0</accession>
<dbReference type="GO" id="GO:0008198">
    <property type="term" value="F:ferrous iron binding"/>
    <property type="evidence" value="ECO:0007669"/>
    <property type="project" value="TreeGrafter"/>
</dbReference>
<organism evidence="1 2">
    <name type="scientific">Astrephomene gubernaculifera</name>
    <dbReference type="NCBI Taxonomy" id="47775"/>
    <lineage>
        <taxon>Eukaryota</taxon>
        <taxon>Viridiplantae</taxon>
        <taxon>Chlorophyta</taxon>
        <taxon>core chlorophytes</taxon>
        <taxon>Chlorophyceae</taxon>
        <taxon>CS clade</taxon>
        <taxon>Chlamydomonadales</taxon>
        <taxon>Astrephomenaceae</taxon>
        <taxon>Astrephomene</taxon>
    </lineage>
</organism>
<dbReference type="InterPro" id="IPR004574">
    <property type="entry name" value="Alkb"/>
</dbReference>